<dbReference type="InterPro" id="IPR008912">
    <property type="entry name" value="Uncharacterised_CoxE"/>
</dbReference>
<protein>
    <submittedName>
        <fullName evidence="2">VWA domain-containing protein</fullName>
    </submittedName>
</protein>
<dbReference type="InterPro" id="IPR011195">
    <property type="entry name" value="UCP010256"/>
</dbReference>
<accession>A0A2U2N0L5</accession>
<dbReference type="Gene3D" id="3.40.50.410">
    <property type="entry name" value="von Willebrand factor, type A domain"/>
    <property type="match status" value="1"/>
</dbReference>
<dbReference type="CDD" id="cd00198">
    <property type="entry name" value="vWFA"/>
    <property type="match status" value="1"/>
</dbReference>
<comment type="caution">
    <text evidence="2">The sequence shown here is derived from an EMBL/GenBank/DDBJ whole genome shotgun (WGS) entry which is preliminary data.</text>
</comment>
<dbReference type="PANTHER" id="PTHR39338:SF6">
    <property type="entry name" value="BLL5662 PROTEIN"/>
    <property type="match status" value="1"/>
</dbReference>
<dbReference type="SUPFAM" id="SSF53300">
    <property type="entry name" value="vWA-like"/>
    <property type="match status" value="1"/>
</dbReference>
<feature type="region of interest" description="Disordered" evidence="1">
    <location>
        <begin position="1"/>
        <end position="20"/>
    </location>
</feature>
<proteinExistence type="predicted"/>
<evidence type="ECO:0000256" key="1">
    <source>
        <dbReference type="SAM" id="MobiDB-lite"/>
    </source>
</evidence>
<name>A0A2U2N0L5_9GAMM</name>
<dbReference type="InterPro" id="IPR036465">
    <property type="entry name" value="vWFA_dom_sf"/>
</dbReference>
<dbReference type="EMBL" id="QFFI01000017">
    <property type="protein sequence ID" value="PWG62607.1"/>
    <property type="molecule type" value="Genomic_DNA"/>
</dbReference>
<dbReference type="PIRSF" id="PIRSF010256">
    <property type="entry name" value="CoxE_vWa"/>
    <property type="match status" value="1"/>
</dbReference>
<reference evidence="2 3" key="1">
    <citation type="submission" date="2018-05" db="EMBL/GenBank/DDBJ databases">
        <title>Spiribacter halobius sp. nov., a moderately halophilic bacterium isolated from marine solar saltern.</title>
        <authorList>
            <person name="Zheng W.-S."/>
            <person name="Lu D.-C."/>
            <person name="Du Z.-J."/>
        </authorList>
    </citation>
    <scope>NUCLEOTIDE SEQUENCE [LARGE SCALE GENOMIC DNA]</scope>
    <source>
        <strain evidence="2 3">E85</strain>
    </source>
</reference>
<dbReference type="AlphaFoldDB" id="A0A2U2N0L5"/>
<evidence type="ECO:0000313" key="2">
    <source>
        <dbReference type="EMBL" id="PWG62607.1"/>
    </source>
</evidence>
<dbReference type="PANTHER" id="PTHR39338">
    <property type="entry name" value="BLL5662 PROTEIN-RELATED"/>
    <property type="match status" value="1"/>
</dbReference>
<evidence type="ECO:0000313" key="3">
    <source>
        <dbReference type="Proteomes" id="UP000245474"/>
    </source>
</evidence>
<gene>
    <name evidence="2" type="ORF">DEM34_11710</name>
</gene>
<keyword evidence="3" id="KW-1185">Reference proteome</keyword>
<dbReference type="Pfam" id="PF05762">
    <property type="entry name" value="VWA_CoxE"/>
    <property type="match status" value="1"/>
</dbReference>
<sequence length="413" mass="45595">MHHRPRTEAANTEAPPTGRLPENILHFGRLLRAAGMRVGPDRVLMALSAADAVGLERREDLRAALGAVFVSRREDLALFDEAFGLFWRDPRLLQRVLGALLEQASGGRAPPERQPPRRLAEALAGRAARDPEAAGEQLEIGANLTWSDEERLQHRDFAGMGSEELAAAQRLMSRLRIDLAPLPGRRARVALRGARVDPRASLRAAVRAGDTLPLRYREPQPRPPTLVLLFDISGSMGGYARILLQFAHLLTARRPQVHTLLFGTRLTDVTRALRRRDPDAALAACGERARDWSGGTRIGEALAAFNRRWARRLLGNGAVVLLVSDGLDREGGAGIATEAARLRRMSRRFIWLNPLLRWEGFEPRAAGMRALLPHVDELRPIHNLHSLEQLAAVLSGRPAAGERHDLRAAAGRR</sequence>
<dbReference type="RefSeq" id="WP_109678997.1">
    <property type="nucleotide sequence ID" value="NZ_CP086615.1"/>
</dbReference>
<dbReference type="OrthoDB" id="9790469at2"/>
<dbReference type="Proteomes" id="UP000245474">
    <property type="component" value="Unassembled WGS sequence"/>
</dbReference>
<organism evidence="2 3">
    <name type="scientific">Sediminicurvatus halobius</name>
    <dbReference type="NCBI Taxonomy" id="2182432"/>
    <lineage>
        <taxon>Bacteria</taxon>
        <taxon>Pseudomonadati</taxon>
        <taxon>Pseudomonadota</taxon>
        <taxon>Gammaproteobacteria</taxon>
        <taxon>Chromatiales</taxon>
        <taxon>Ectothiorhodospiraceae</taxon>
        <taxon>Sediminicurvatus</taxon>
    </lineage>
</organism>